<dbReference type="EMBL" id="CYGY02000115">
    <property type="protein sequence ID" value="SIT51325.1"/>
    <property type="molecule type" value="Genomic_DNA"/>
</dbReference>
<sequence length="114" mass="12705">MLGRQRMPGSGYWGESSHSDSSTRRGQQGRALPRVDRHGCPQTQGRTGIGLMLRKHQGKASSLSFVFFGVSLSRWQGTHHVVFSTADHWQPRDNDCRRAGRSNASRHSSDASRT</sequence>
<keyword evidence="3" id="KW-1185">Reference proteome</keyword>
<evidence type="ECO:0000313" key="3">
    <source>
        <dbReference type="Proteomes" id="UP000195569"/>
    </source>
</evidence>
<protein>
    <submittedName>
        <fullName evidence="2">Uncharacterized protein</fullName>
    </submittedName>
</protein>
<dbReference type="Proteomes" id="UP000195569">
    <property type="component" value="Unassembled WGS sequence"/>
</dbReference>
<reference evidence="2" key="1">
    <citation type="submission" date="2016-12" db="EMBL/GenBank/DDBJ databases">
        <authorList>
            <person name="Moulin L."/>
        </authorList>
    </citation>
    <scope>NUCLEOTIDE SEQUENCE [LARGE SCALE GENOMIC DNA]</scope>
    <source>
        <strain evidence="2">STM 7183</strain>
    </source>
</reference>
<organism evidence="2 3">
    <name type="scientific">Paraburkholderia piptadeniae</name>
    <dbReference type="NCBI Taxonomy" id="1701573"/>
    <lineage>
        <taxon>Bacteria</taxon>
        <taxon>Pseudomonadati</taxon>
        <taxon>Pseudomonadota</taxon>
        <taxon>Betaproteobacteria</taxon>
        <taxon>Burkholderiales</taxon>
        <taxon>Burkholderiaceae</taxon>
        <taxon>Paraburkholderia</taxon>
    </lineage>
</organism>
<dbReference type="AlphaFoldDB" id="A0A1N7SVB2"/>
<name>A0A1N7SVB2_9BURK</name>
<feature type="region of interest" description="Disordered" evidence="1">
    <location>
        <begin position="88"/>
        <end position="114"/>
    </location>
</feature>
<accession>A0A1N7SVB2</accession>
<gene>
    <name evidence="2" type="ORF">BN2476_1150039</name>
</gene>
<comment type="caution">
    <text evidence="2">The sequence shown here is derived from an EMBL/GenBank/DDBJ whole genome shotgun (WGS) entry which is preliminary data.</text>
</comment>
<feature type="region of interest" description="Disordered" evidence="1">
    <location>
        <begin position="1"/>
        <end position="48"/>
    </location>
</feature>
<evidence type="ECO:0000313" key="2">
    <source>
        <dbReference type="EMBL" id="SIT51325.1"/>
    </source>
</evidence>
<proteinExistence type="predicted"/>
<feature type="compositionally biased region" description="Basic and acidic residues" evidence="1">
    <location>
        <begin position="89"/>
        <end position="98"/>
    </location>
</feature>
<evidence type="ECO:0000256" key="1">
    <source>
        <dbReference type="SAM" id="MobiDB-lite"/>
    </source>
</evidence>